<evidence type="ECO:0000256" key="4">
    <source>
        <dbReference type="SAM" id="SignalP"/>
    </source>
</evidence>
<reference evidence="6" key="2">
    <citation type="submission" date="2015-01" db="EMBL/GenBank/DDBJ databases">
        <title>Evolutionary Origins and Diversification of the Mycorrhizal Mutualists.</title>
        <authorList>
            <consortium name="DOE Joint Genome Institute"/>
            <consortium name="Mycorrhizal Genomics Consortium"/>
            <person name="Kohler A."/>
            <person name="Kuo A."/>
            <person name="Nagy L.G."/>
            <person name="Floudas D."/>
            <person name="Copeland A."/>
            <person name="Barry K.W."/>
            <person name="Cichocki N."/>
            <person name="Veneault-Fourrey C."/>
            <person name="LaButti K."/>
            <person name="Lindquist E.A."/>
            <person name="Lipzen A."/>
            <person name="Lundell T."/>
            <person name="Morin E."/>
            <person name="Murat C."/>
            <person name="Riley R."/>
            <person name="Ohm R."/>
            <person name="Sun H."/>
            <person name="Tunlid A."/>
            <person name="Henrissat B."/>
            <person name="Grigoriev I.V."/>
            <person name="Hibbett D.S."/>
            <person name="Martin F."/>
        </authorList>
    </citation>
    <scope>NUCLEOTIDE SEQUENCE [LARGE SCALE GENOMIC DNA]</scope>
    <source>
        <strain evidence="6">Foug A</strain>
    </source>
</reference>
<dbReference type="GO" id="GO:0003796">
    <property type="term" value="F:lysozyme activity"/>
    <property type="evidence" value="ECO:0007669"/>
    <property type="project" value="InterPro"/>
</dbReference>
<evidence type="ECO:0000256" key="1">
    <source>
        <dbReference type="ARBA" id="ARBA00010646"/>
    </source>
</evidence>
<gene>
    <name evidence="5" type="ORF">SCLCIDRAFT_24984</name>
</gene>
<dbReference type="GO" id="GO:0016052">
    <property type="term" value="P:carbohydrate catabolic process"/>
    <property type="evidence" value="ECO:0007669"/>
    <property type="project" value="TreeGrafter"/>
</dbReference>
<dbReference type="SMART" id="SM00641">
    <property type="entry name" value="Glyco_25"/>
    <property type="match status" value="1"/>
</dbReference>
<dbReference type="InterPro" id="IPR002053">
    <property type="entry name" value="Glyco_hydro_25"/>
</dbReference>
<dbReference type="OrthoDB" id="6590422at2759"/>
<dbReference type="PANTHER" id="PTHR34135">
    <property type="entry name" value="LYSOZYME"/>
    <property type="match status" value="1"/>
</dbReference>
<comment type="similarity">
    <text evidence="1">Belongs to the glycosyl hydrolase 25 family.</text>
</comment>
<organism evidence="5 6">
    <name type="scientific">Scleroderma citrinum Foug A</name>
    <dbReference type="NCBI Taxonomy" id="1036808"/>
    <lineage>
        <taxon>Eukaryota</taxon>
        <taxon>Fungi</taxon>
        <taxon>Dikarya</taxon>
        <taxon>Basidiomycota</taxon>
        <taxon>Agaricomycotina</taxon>
        <taxon>Agaricomycetes</taxon>
        <taxon>Agaricomycetidae</taxon>
        <taxon>Boletales</taxon>
        <taxon>Sclerodermatineae</taxon>
        <taxon>Sclerodermataceae</taxon>
        <taxon>Scleroderma</taxon>
    </lineage>
</organism>
<dbReference type="EMBL" id="KN822042">
    <property type="protein sequence ID" value="KIM62455.1"/>
    <property type="molecule type" value="Genomic_DNA"/>
</dbReference>
<accession>A0A0C3DP99</accession>
<dbReference type="Gene3D" id="3.20.20.80">
    <property type="entry name" value="Glycosidases"/>
    <property type="match status" value="1"/>
</dbReference>
<dbReference type="InParanoid" id="A0A0C3DP99"/>
<dbReference type="GO" id="GO:0016998">
    <property type="term" value="P:cell wall macromolecule catabolic process"/>
    <property type="evidence" value="ECO:0007669"/>
    <property type="project" value="InterPro"/>
</dbReference>
<keyword evidence="3" id="KW-0326">Glycosidase</keyword>
<dbReference type="PANTHER" id="PTHR34135:SF2">
    <property type="entry name" value="LYSOZYME"/>
    <property type="match status" value="1"/>
</dbReference>
<dbReference type="PROSITE" id="PS51904">
    <property type="entry name" value="GLYCOSYL_HYDROL_F25_2"/>
    <property type="match status" value="1"/>
</dbReference>
<evidence type="ECO:0000313" key="6">
    <source>
        <dbReference type="Proteomes" id="UP000053989"/>
    </source>
</evidence>
<keyword evidence="2 5" id="KW-0378">Hydrolase</keyword>
<evidence type="ECO:0000313" key="5">
    <source>
        <dbReference type="EMBL" id="KIM62455.1"/>
    </source>
</evidence>
<proteinExistence type="inferred from homology"/>
<dbReference type="InterPro" id="IPR017853">
    <property type="entry name" value="GH"/>
</dbReference>
<sequence length="173" mass="18279">MKLCRILAALPAALSVVHGVVVQPVYPLGIDVSSQQLDVDWTAVAANGISFAYTMASEGTVDTSAADLNSEFSSQFTGAARAGLIRGAFHLALPNLSSGAAQAAYFLNNGGHWVADNITLPGALDVGYDPNGSDECYNMSASEMVAWIQDFSDTYHRATTRYPGEGFSSIHQD</sequence>
<protein>
    <submittedName>
        <fullName evidence="5">Glycoside hydrolase family 25 protein</fullName>
    </submittedName>
</protein>
<evidence type="ECO:0000256" key="2">
    <source>
        <dbReference type="ARBA" id="ARBA00022801"/>
    </source>
</evidence>
<feature type="signal peptide" evidence="4">
    <location>
        <begin position="1"/>
        <end position="19"/>
    </location>
</feature>
<name>A0A0C3DP99_9AGAM</name>
<feature type="chain" id="PRO_5002163651" evidence="4">
    <location>
        <begin position="20"/>
        <end position="173"/>
    </location>
</feature>
<dbReference type="InterPro" id="IPR018077">
    <property type="entry name" value="Glyco_hydro_fam25_subgr"/>
</dbReference>
<evidence type="ECO:0000256" key="3">
    <source>
        <dbReference type="ARBA" id="ARBA00023295"/>
    </source>
</evidence>
<dbReference type="Proteomes" id="UP000053989">
    <property type="component" value="Unassembled WGS sequence"/>
</dbReference>
<reference evidence="5 6" key="1">
    <citation type="submission" date="2014-04" db="EMBL/GenBank/DDBJ databases">
        <authorList>
            <consortium name="DOE Joint Genome Institute"/>
            <person name="Kuo A."/>
            <person name="Kohler A."/>
            <person name="Nagy L.G."/>
            <person name="Floudas D."/>
            <person name="Copeland A."/>
            <person name="Barry K.W."/>
            <person name="Cichocki N."/>
            <person name="Veneault-Fourrey C."/>
            <person name="LaButti K."/>
            <person name="Lindquist E.A."/>
            <person name="Lipzen A."/>
            <person name="Lundell T."/>
            <person name="Morin E."/>
            <person name="Murat C."/>
            <person name="Sun H."/>
            <person name="Tunlid A."/>
            <person name="Henrissat B."/>
            <person name="Grigoriev I.V."/>
            <person name="Hibbett D.S."/>
            <person name="Martin F."/>
            <person name="Nordberg H.P."/>
            <person name="Cantor M.N."/>
            <person name="Hua S.X."/>
        </authorList>
    </citation>
    <scope>NUCLEOTIDE SEQUENCE [LARGE SCALE GENOMIC DNA]</scope>
    <source>
        <strain evidence="5 6">Foug A</strain>
    </source>
</reference>
<keyword evidence="6" id="KW-1185">Reference proteome</keyword>
<dbReference type="AlphaFoldDB" id="A0A0C3DP99"/>
<keyword evidence="4" id="KW-0732">Signal</keyword>
<dbReference type="GO" id="GO:0009253">
    <property type="term" value="P:peptidoglycan catabolic process"/>
    <property type="evidence" value="ECO:0007669"/>
    <property type="project" value="InterPro"/>
</dbReference>
<dbReference type="SUPFAM" id="SSF51445">
    <property type="entry name" value="(Trans)glycosidases"/>
    <property type="match status" value="1"/>
</dbReference>
<dbReference type="Pfam" id="PF01183">
    <property type="entry name" value="Glyco_hydro_25"/>
    <property type="match status" value="1"/>
</dbReference>
<dbReference type="HOGENOM" id="CLU_044973_9_0_1"/>